<dbReference type="Gene3D" id="3.40.50.300">
    <property type="entry name" value="P-loop containing nucleotide triphosphate hydrolases"/>
    <property type="match status" value="1"/>
</dbReference>
<evidence type="ECO:0000256" key="3">
    <source>
        <dbReference type="ARBA" id="ARBA00022679"/>
    </source>
</evidence>
<feature type="domain" description="DNA polymerase III delta subunit-like C-terminal" evidence="10">
    <location>
        <begin position="220"/>
        <end position="344"/>
    </location>
</feature>
<protein>
    <recommendedName>
        <fullName evidence="2">DNA polymerase III subunit delta</fullName>
        <ecNumber evidence="1">2.7.7.7</ecNumber>
    </recommendedName>
</protein>
<evidence type="ECO:0000313" key="12">
    <source>
        <dbReference type="Proteomes" id="UP000824258"/>
    </source>
</evidence>
<dbReference type="PANTHER" id="PTHR34388">
    <property type="entry name" value="DNA POLYMERASE III SUBUNIT DELTA"/>
    <property type="match status" value="1"/>
</dbReference>
<dbReference type="InterPro" id="IPR005790">
    <property type="entry name" value="DNA_polIII_delta"/>
</dbReference>
<keyword evidence="4 11" id="KW-0548">Nucleotidyltransferase</keyword>
<dbReference type="Proteomes" id="UP000824258">
    <property type="component" value="Unassembled WGS sequence"/>
</dbReference>
<evidence type="ECO:0000256" key="2">
    <source>
        <dbReference type="ARBA" id="ARBA00017703"/>
    </source>
</evidence>
<dbReference type="AlphaFoldDB" id="A0A9D1A8S8"/>
<name>A0A9D1A8S8_9FIRM</name>
<comment type="catalytic activity">
    <reaction evidence="8">
        <text>DNA(n) + a 2'-deoxyribonucleoside 5'-triphosphate = DNA(n+1) + diphosphate</text>
        <dbReference type="Rhea" id="RHEA:22508"/>
        <dbReference type="Rhea" id="RHEA-COMP:17339"/>
        <dbReference type="Rhea" id="RHEA-COMP:17340"/>
        <dbReference type="ChEBI" id="CHEBI:33019"/>
        <dbReference type="ChEBI" id="CHEBI:61560"/>
        <dbReference type="ChEBI" id="CHEBI:173112"/>
        <dbReference type="EC" id="2.7.7.7"/>
    </reaction>
</comment>
<dbReference type="GO" id="GO:0003887">
    <property type="term" value="F:DNA-directed DNA polymerase activity"/>
    <property type="evidence" value="ECO:0007669"/>
    <property type="project" value="UniProtKB-KW"/>
</dbReference>
<proteinExistence type="inferred from homology"/>
<feature type="domain" description="DNA polymerase III delta N-terminal" evidence="9">
    <location>
        <begin position="26"/>
        <end position="146"/>
    </location>
</feature>
<dbReference type="Pfam" id="PF06144">
    <property type="entry name" value="DNA_pol3_delta"/>
    <property type="match status" value="1"/>
</dbReference>
<evidence type="ECO:0000256" key="5">
    <source>
        <dbReference type="ARBA" id="ARBA00022705"/>
    </source>
</evidence>
<accession>A0A9D1A8S8</accession>
<dbReference type="Pfam" id="PF21694">
    <property type="entry name" value="DNA_pol3_delta_C"/>
    <property type="match status" value="1"/>
</dbReference>
<keyword evidence="5" id="KW-0235">DNA replication</keyword>
<dbReference type="InterPro" id="IPR027417">
    <property type="entry name" value="P-loop_NTPase"/>
</dbReference>
<evidence type="ECO:0000256" key="6">
    <source>
        <dbReference type="ARBA" id="ARBA00022932"/>
    </source>
</evidence>
<comment type="caution">
    <text evidence="11">The sequence shown here is derived from an EMBL/GenBank/DDBJ whole genome shotgun (WGS) entry which is preliminary data.</text>
</comment>
<dbReference type="InterPro" id="IPR010372">
    <property type="entry name" value="DNA_pol3_delta_N"/>
</dbReference>
<dbReference type="GO" id="GO:0006261">
    <property type="term" value="P:DNA-templated DNA replication"/>
    <property type="evidence" value="ECO:0007669"/>
    <property type="project" value="TreeGrafter"/>
</dbReference>
<dbReference type="InterPro" id="IPR008921">
    <property type="entry name" value="DNA_pol3_clamp-load_cplx_C"/>
</dbReference>
<dbReference type="GO" id="GO:0003677">
    <property type="term" value="F:DNA binding"/>
    <property type="evidence" value="ECO:0007669"/>
    <property type="project" value="InterPro"/>
</dbReference>
<dbReference type="EC" id="2.7.7.7" evidence="1"/>
<reference evidence="11" key="2">
    <citation type="journal article" date="2021" name="PeerJ">
        <title>Extensive microbial diversity within the chicken gut microbiome revealed by metagenomics and culture.</title>
        <authorList>
            <person name="Gilroy R."/>
            <person name="Ravi A."/>
            <person name="Getino M."/>
            <person name="Pursley I."/>
            <person name="Horton D.L."/>
            <person name="Alikhan N.F."/>
            <person name="Baker D."/>
            <person name="Gharbi K."/>
            <person name="Hall N."/>
            <person name="Watson M."/>
            <person name="Adriaenssens E.M."/>
            <person name="Foster-Nyarko E."/>
            <person name="Jarju S."/>
            <person name="Secka A."/>
            <person name="Antonio M."/>
            <person name="Oren A."/>
            <person name="Chaudhuri R.R."/>
            <person name="La Ragione R."/>
            <person name="Hildebrand F."/>
            <person name="Pallen M.J."/>
        </authorList>
    </citation>
    <scope>NUCLEOTIDE SEQUENCE</scope>
    <source>
        <strain evidence="11">ChiHjej9B8-7071</strain>
    </source>
</reference>
<keyword evidence="6" id="KW-0239">DNA-directed DNA polymerase</keyword>
<evidence type="ECO:0000313" key="11">
    <source>
        <dbReference type="EMBL" id="HIR10349.1"/>
    </source>
</evidence>
<dbReference type="EMBL" id="DVGD01000266">
    <property type="protein sequence ID" value="HIR10349.1"/>
    <property type="molecule type" value="Genomic_DNA"/>
</dbReference>
<evidence type="ECO:0000256" key="1">
    <source>
        <dbReference type="ARBA" id="ARBA00012417"/>
    </source>
</evidence>
<evidence type="ECO:0000256" key="4">
    <source>
        <dbReference type="ARBA" id="ARBA00022695"/>
    </source>
</evidence>
<evidence type="ECO:0000256" key="7">
    <source>
        <dbReference type="ARBA" id="ARBA00034754"/>
    </source>
</evidence>
<evidence type="ECO:0000259" key="10">
    <source>
        <dbReference type="Pfam" id="PF21694"/>
    </source>
</evidence>
<comment type="similarity">
    <text evidence="7">Belongs to the DNA polymerase HolA subunit family.</text>
</comment>
<gene>
    <name evidence="11" type="primary">holA</name>
    <name evidence="11" type="ORF">IAA70_08085</name>
</gene>
<dbReference type="Gene3D" id="1.20.272.10">
    <property type="match status" value="1"/>
</dbReference>
<sequence>MAKKQETGGLAALKADLKAQQFRRLYLFYGEERYLLEHYLALLQKKLLDGPAQDFNYHRFPQGSAELQTLTDAVESVPMMAEHTLVQVDDLDLSKLSESFRDGLTALLSDIPDYCTVVFIFDTVPYKVDGRQKKFKAALEQGLAVEFARQSQRDLTAWIRKHALAAGKDISDKACEYLTFRTGGAMTTLASELDKLTAYAAGHEITMQDIDAVVIPVLDAQVFDMTDAIAAGNFAKALEVLHLLLSMQQEPIPILAAIGSQMRRLYYARVCLNAGKGDGALGELIKTATGRAPHPYVLSKTVSAARRLSDGFCRRAVKLCMEADWQMKSSGDDPARILELLLLTLREEARRG</sequence>
<dbReference type="InterPro" id="IPR048466">
    <property type="entry name" value="DNA_pol3_delta-like_C"/>
</dbReference>
<dbReference type="Gene3D" id="1.10.8.60">
    <property type="match status" value="1"/>
</dbReference>
<dbReference type="GO" id="GO:0009360">
    <property type="term" value="C:DNA polymerase III complex"/>
    <property type="evidence" value="ECO:0007669"/>
    <property type="project" value="InterPro"/>
</dbReference>
<dbReference type="NCBIfam" id="TIGR01128">
    <property type="entry name" value="holA"/>
    <property type="match status" value="1"/>
</dbReference>
<dbReference type="SUPFAM" id="SSF52540">
    <property type="entry name" value="P-loop containing nucleoside triphosphate hydrolases"/>
    <property type="match status" value="1"/>
</dbReference>
<organism evidence="11 12">
    <name type="scientific">Candidatus Avoscillospira stercoripullorum</name>
    <dbReference type="NCBI Taxonomy" id="2840709"/>
    <lineage>
        <taxon>Bacteria</taxon>
        <taxon>Bacillati</taxon>
        <taxon>Bacillota</taxon>
        <taxon>Clostridia</taxon>
        <taxon>Eubacteriales</taxon>
        <taxon>Oscillospiraceae</taxon>
        <taxon>Oscillospiraceae incertae sedis</taxon>
        <taxon>Candidatus Avoscillospira</taxon>
    </lineage>
</organism>
<keyword evidence="3 11" id="KW-0808">Transferase</keyword>
<dbReference type="SUPFAM" id="SSF48019">
    <property type="entry name" value="post-AAA+ oligomerization domain-like"/>
    <property type="match status" value="1"/>
</dbReference>
<reference evidence="11" key="1">
    <citation type="submission" date="2020-10" db="EMBL/GenBank/DDBJ databases">
        <authorList>
            <person name="Gilroy R."/>
        </authorList>
    </citation>
    <scope>NUCLEOTIDE SEQUENCE</scope>
    <source>
        <strain evidence="11">ChiHjej9B8-7071</strain>
    </source>
</reference>
<dbReference type="PANTHER" id="PTHR34388:SF1">
    <property type="entry name" value="DNA POLYMERASE III SUBUNIT DELTA"/>
    <property type="match status" value="1"/>
</dbReference>
<evidence type="ECO:0000259" key="9">
    <source>
        <dbReference type="Pfam" id="PF06144"/>
    </source>
</evidence>
<evidence type="ECO:0000256" key="8">
    <source>
        <dbReference type="ARBA" id="ARBA00049244"/>
    </source>
</evidence>